<sequence>MKSSQINIINIPIYYDSSVKKSIIYGNFTIFYA</sequence>
<proteinExistence type="predicted"/>
<dbReference type="EMBL" id="BK014963">
    <property type="protein sequence ID" value="DAD84648.1"/>
    <property type="molecule type" value="Genomic_DNA"/>
</dbReference>
<name>A0A8S5MR79_9CAUD</name>
<protein>
    <submittedName>
        <fullName evidence="1">Uncharacterized protein</fullName>
    </submittedName>
</protein>
<evidence type="ECO:0000313" key="1">
    <source>
        <dbReference type="EMBL" id="DAD84648.1"/>
    </source>
</evidence>
<reference evidence="1" key="1">
    <citation type="journal article" date="2021" name="Proc. Natl. Acad. Sci. U.S.A.">
        <title>A Catalog of Tens of Thousands of Viruses from Human Metagenomes Reveals Hidden Associations with Chronic Diseases.</title>
        <authorList>
            <person name="Tisza M.J."/>
            <person name="Buck C.B."/>
        </authorList>
    </citation>
    <scope>NUCLEOTIDE SEQUENCE</scope>
    <source>
        <strain evidence="1">CtqI92</strain>
    </source>
</reference>
<organism evidence="1">
    <name type="scientific">Caudovirales sp. ctqI92</name>
    <dbReference type="NCBI Taxonomy" id="2826785"/>
    <lineage>
        <taxon>Viruses</taxon>
        <taxon>Duplodnaviria</taxon>
        <taxon>Heunggongvirae</taxon>
        <taxon>Uroviricota</taxon>
        <taxon>Caudoviricetes</taxon>
    </lineage>
</organism>
<accession>A0A8S5MR79</accession>